<feature type="region of interest" description="Disordered" evidence="1">
    <location>
        <begin position="39"/>
        <end position="63"/>
    </location>
</feature>
<name>A0A9X3Z4L4_9BACL</name>
<dbReference type="RefSeq" id="WP_029100825.1">
    <property type="nucleotide sequence ID" value="NZ_JAPYYP010000023.1"/>
</dbReference>
<feature type="compositionally biased region" description="Basic and acidic residues" evidence="1">
    <location>
        <begin position="43"/>
        <end position="63"/>
    </location>
</feature>
<evidence type="ECO:0000256" key="1">
    <source>
        <dbReference type="SAM" id="MobiDB-lite"/>
    </source>
</evidence>
<organism evidence="2 3">
    <name type="scientific">Brevibacillus thermoruber</name>
    <dbReference type="NCBI Taxonomy" id="33942"/>
    <lineage>
        <taxon>Bacteria</taxon>
        <taxon>Bacillati</taxon>
        <taxon>Bacillota</taxon>
        <taxon>Bacilli</taxon>
        <taxon>Bacillales</taxon>
        <taxon>Paenibacillaceae</taxon>
        <taxon>Brevibacillus</taxon>
    </lineage>
</organism>
<sequence>MTAENRFPPAMRNVGDPAEMSPLENENAAPMVEIRQPLQYGEALEHRDAKSIAEMREERLEPE</sequence>
<evidence type="ECO:0000313" key="3">
    <source>
        <dbReference type="Proteomes" id="UP001151071"/>
    </source>
</evidence>
<evidence type="ECO:0000313" key="2">
    <source>
        <dbReference type="EMBL" id="MDA5109938.1"/>
    </source>
</evidence>
<dbReference type="AlphaFoldDB" id="A0A9X3Z4L4"/>
<keyword evidence="3" id="KW-1185">Reference proteome</keyword>
<protein>
    <submittedName>
        <fullName evidence="2">Uncharacterized protein</fullName>
    </submittedName>
</protein>
<reference evidence="2" key="1">
    <citation type="submission" date="2022-12" db="EMBL/GenBank/DDBJ databases">
        <title>Draft genome sequence of the thermophilic strain Brevibacillus thermoruber HT42, isolated from Los Humeros, Puebla, Mexico, with biotechnological potential.</title>
        <authorList>
            <person name="Lara Sanchez J."/>
            <person name="Solis Palacios R."/>
            <person name="Bustos Baena A.S."/>
            <person name="Ruz Baez A.E."/>
            <person name="Espinosa Luna G."/>
            <person name="Oliart Ros R.M."/>
        </authorList>
    </citation>
    <scope>NUCLEOTIDE SEQUENCE</scope>
    <source>
        <strain evidence="2">HT42</strain>
    </source>
</reference>
<feature type="region of interest" description="Disordered" evidence="1">
    <location>
        <begin position="1"/>
        <end position="23"/>
    </location>
</feature>
<accession>A0A9X3Z4L4</accession>
<gene>
    <name evidence="2" type="ORF">O3V59_16350</name>
</gene>
<dbReference type="EMBL" id="JAPYYP010000023">
    <property type="protein sequence ID" value="MDA5109938.1"/>
    <property type="molecule type" value="Genomic_DNA"/>
</dbReference>
<proteinExistence type="predicted"/>
<comment type="caution">
    <text evidence="2">The sequence shown here is derived from an EMBL/GenBank/DDBJ whole genome shotgun (WGS) entry which is preliminary data.</text>
</comment>
<dbReference type="Proteomes" id="UP001151071">
    <property type="component" value="Unassembled WGS sequence"/>
</dbReference>